<feature type="region of interest" description="Disordered" evidence="1">
    <location>
        <begin position="1"/>
        <end position="20"/>
    </location>
</feature>
<dbReference type="Proteomes" id="UP000190395">
    <property type="component" value="Unassembled WGS sequence"/>
</dbReference>
<dbReference type="AlphaFoldDB" id="A0A1T4QT06"/>
<gene>
    <name evidence="2" type="ORF">SAMN02745152_02106</name>
</gene>
<feature type="compositionally biased region" description="Polar residues" evidence="1">
    <location>
        <begin position="1"/>
        <end position="15"/>
    </location>
</feature>
<evidence type="ECO:0000256" key="1">
    <source>
        <dbReference type="SAM" id="MobiDB-lite"/>
    </source>
</evidence>
<dbReference type="STRING" id="225004.SAMN02745152_02106"/>
<organism evidence="2 3">
    <name type="scientific">Treponema berlinense</name>
    <dbReference type="NCBI Taxonomy" id="225004"/>
    <lineage>
        <taxon>Bacteria</taxon>
        <taxon>Pseudomonadati</taxon>
        <taxon>Spirochaetota</taxon>
        <taxon>Spirochaetia</taxon>
        <taxon>Spirochaetales</taxon>
        <taxon>Treponemataceae</taxon>
        <taxon>Treponema</taxon>
    </lineage>
</organism>
<protein>
    <submittedName>
        <fullName evidence="2">Uncharacterized protein</fullName>
    </submittedName>
</protein>
<dbReference type="RefSeq" id="WP_078931838.1">
    <property type="nucleotide sequence ID" value="NZ_FUXC01000017.1"/>
</dbReference>
<dbReference type="EMBL" id="FUXC01000017">
    <property type="protein sequence ID" value="SKA06923.1"/>
    <property type="molecule type" value="Genomic_DNA"/>
</dbReference>
<keyword evidence="3" id="KW-1185">Reference proteome</keyword>
<accession>A0A1T4QT06</accession>
<reference evidence="2 3" key="1">
    <citation type="submission" date="2017-02" db="EMBL/GenBank/DDBJ databases">
        <authorList>
            <person name="Peterson S.W."/>
        </authorList>
    </citation>
    <scope>NUCLEOTIDE SEQUENCE [LARGE SCALE GENOMIC DNA]</scope>
    <source>
        <strain evidence="2 3">ATCC BAA-909</strain>
    </source>
</reference>
<evidence type="ECO:0000313" key="3">
    <source>
        <dbReference type="Proteomes" id="UP000190395"/>
    </source>
</evidence>
<name>A0A1T4QT06_9SPIR</name>
<sequence length="144" mass="15963">MSKNSKSGMPNSVPDTSGKLPSQFLDISSNGLEFAKTVTSSVIELQKVNAELEMTRMQKEILMDANQKKFDSLNRAMDETFGERKKIIDMGSEVINYGIKKDKDNVVLDALHTMAGVVTNNPFSMNPDFRKKLDAGETLELGND</sequence>
<dbReference type="GeneID" id="303368318"/>
<evidence type="ECO:0000313" key="2">
    <source>
        <dbReference type="EMBL" id="SKA06923.1"/>
    </source>
</evidence>
<proteinExistence type="predicted"/>